<dbReference type="Proteomes" id="UP001469089">
    <property type="component" value="Unassembled WGS sequence"/>
</dbReference>
<comment type="caution">
    <text evidence="1">The sequence shown here is derived from an EMBL/GenBank/DDBJ whole genome shotgun (WGS) entry which is preliminary data.</text>
</comment>
<dbReference type="RefSeq" id="WP_349546018.1">
    <property type="nucleotide sequence ID" value="NZ_JAOALG010000003.1"/>
</dbReference>
<evidence type="ECO:0000313" key="1">
    <source>
        <dbReference type="EMBL" id="MEQ5844421.1"/>
    </source>
</evidence>
<accession>A0ABV1M0T2</accession>
<sequence>MQNYLIEVILDAIAQHVFGIDAIDYYRAENRVEVSVADLRHALHEAFRAGQGVRGGQR</sequence>
<keyword evidence="1" id="KW-0614">Plasmid</keyword>
<reference evidence="1 2" key="1">
    <citation type="journal article" date="2024" name="Chem. Sci.">
        <title>Discovery of a lagriamide polyketide by integrated genome mining, isotopic labeling, and untargeted metabolomics.</title>
        <authorList>
            <person name="Fergusson C.H."/>
            <person name="Saulog J."/>
            <person name="Paulo B.S."/>
            <person name="Wilson D.M."/>
            <person name="Liu D.Y."/>
            <person name="Morehouse N.J."/>
            <person name="Waterworth S."/>
            <person name="Barkei J."/>
            <person name="Gray C.A."/>
            <person name="Kwan J.C."/>
            <person name="Eustaquio A.S."/>
            <person name="Linington R.G."/>
        </authorList>
    </citation>
    <scope>NUCLEOTIDE SEQUENCE [LARGE SCALE GENOMIC DNA]</scope>
    <source>
        <strain evidence="1 2">RL17-338-BIF-B</strain>
    </source>
</reference>
<name>A0ABV1M0T2_9BURK</name>
<proteinExistence type="predicted"/>
<protein>
    <submittedName>
        <fullName evidence="1">Uncharacterized protein</fullName>
    </submittedName>
</protein>
<organism evidence="1 2">
    <name type="scientific">Paraburkholderia acidicola</name>
    <dbReference type="NCBI Taxonomy" id="1912599"/>
    <lineage>
        <taxon>Bacteria</taxon>
        <taxon>Pseudomonadati</taxon>
        <taxon>Pseudomonadota</taxon>
        <taxon>Betaproteobacteria</taxon>
        <taxon>Burkholderiales</taxon>
        <taxon>Burkholderiaceae</taxon>
        <taxon>Paraburkholderia</taxon>
    </lineage>
</organism>
<evidence type="ECO:0000313" key="2">
    <source>
        <dbReference type="Proteomes" id="UP001469089"/>
    </source>
</evidence>
<gene>
    <name evidence="1" type="ORF">N0A02_33745</name>
</gene>
<dbReference type="EMBL" id="JAOALG010000003">
    <property type="protein sequence ID" value="MEQ5844421.1"/>
    <property type="molecule type" value="Genomic_DNA"/>
</dbReference>
<geneLocation type="plasmid" evidence="1">
    <name>pl1</name>
</geneLocation>
<keyword evidence="2" id="KW-1185">Reference proteome</keyword>